<dbReference type="GO" id="GO:0006099">
    <property type="term" value="P:tricarboxylic acid cycle"/>
    <property type="evidence" value="ECO:0007669"/>
    <property type="project" value="UniProtKB-KW"/>
</dbReference>
<comment type="pathway">
    <text evidence="3">Carbohydrate metabolism; tricarboxylic acid cycle; oxaloacetate from (S)-malate (quinone route): step 1/1.</text>
</comment>
<reference evidence="11" key="1">
    <citation type="journal article" date="2021" name="PeerJ">
        <title>Extensive microbial diversity within the chicken gut microbiome revealed by metagenomics and culture.</title>
        <authorList>
            <person name="Gilroy R."/>
            <person name="Ravi A."/>
            <person name="Getino M."/>
            <person name="Pursley I."/>
            <person name="Horton D.L."/>
            <person name="Alikhan N.F."/>
            <person name="Baker D."/>
            <person name="Gharbi K."/>
            <person name="Hall N."/>
            <person name="Watson M."/>
            <person name="Adriaenssens E.M."/>
            <person name="Foster-Nyarko E."/>
            <person name="Jarju S."/>
            <person name="Secka A."/>
            <person name="Antonio M."/>
            <person name="Oren A."/>
            <person name="Chaudhuri R.R."/>
            <person name="La Ragione R."/>
            <person name="Hildebrand F."/>
            <person name="Pallen M.J."/>
        </authorList>
    </citation>
    <scope>NUCLEOTIDE SEQUENCE</scope>
    <source>
        <strain evidence="11">ChiGjej1B1-18357</strain>
    </source>
</reference>
<dbReference type="Pfam" id="PF06039">
    <property type="entry name" value="Mqo"/>
    <property type="match status" value="1"/>
</dbReference>
<accession>A0A921JZ82</accession>
<proteinExistence type="predicted"/>
<dbReference type="Gene3D" id="3.50.50.60">
    <property type="entry name" value="FAD/NAD(P)-binding domain"/>
    <property type="match status" value="1"/>
</dbReference>
<dbReference type="Proteomes" id="UP000776650">
    <property type="component" value="Unassembled WGS sequence"/>
</dbReference>
<feature type="non-terminal residue" evidence="11">
    <location>
        <position position="1"/>
    </location>
</feature>
<evidence type="ECO:0000313" key="12">
    <source>
        <dbReference type="Proteomes" id="UP000776650"/>
    </source>
</evidence>
<dbReference type="Gene3D" id="3.30.9.10">
    <property type="entry name" value="D-Amino Acid Oxidase, subunit A, domain 2"/>
    <property type="match status" value="1"/>
</dbReference>
<dbReference type="InterPro" id="IPR036188">
    <property type="entry name" value="FAD/NAD-bd_sf"/>
</dbReference>
<evidence type="ECO:0000256" key="8">
    <source>
        <dbReference type="ARBA" id="ARBA00023002"/>
    </source>
</evidence>
<keyword evidence="6" id="KW-0285">Flavoprotein</keyword>
<gene>
    <name evidence="11" type="ORF">K8V11_12425</name>
</gene>
<dbReference type="EC" id="1.1.5.4" evidence="4"/>
<organism evidence="11 12">
    <name type="scientific">Dietzia timorensis</name>
    <dbReference type="NCBI Taxonomy" id="499555"/>
    <lineage>
        <taxon>Bacteria</taxon>
        <taxon>Bacillati</taxon>
        <taxon>Actinomycetota</taxon>
        <taxon>Actinomycetes</taxon>
        <taxon>Mycobacteriales</taxon>
        <taxon>Dietziaceae</taxon>
        <taxon>Dietzia</taxon>
    </lineage>
</organism>
<comment type="catalytic activity">
    <reaction evidence="1">
        <text>(S)-malate + a quinone = a quinol + oxaloacetate</text>
        <dbReference type="Rhea" id="RHEA:46012"/>
        <dbReference type="ChEBI" id="CHEBI:15589"/>
        <dbReference type="ChEBI" id="CHEBI:16452"/>
        <dbReference type="ChEBI" id="CHEBI:24646"/>
        <dbReference type="ChEBI" id="CHEBI:132124"/>
        <dbReference type="EC" id="1.1.5.4"/>
    </reaction>
</comment>
<dbReference type="GO" id="GO:0047545">
    <property type="term" value="F:(S)-2-hydroxyglutarate dehydrogenase activity"/>
    <property type="evidence" value="ECO:0007669"/>
    <property type="project" value="TreeGrafter"/>
</dbReference>
<dbReference type="SUPFAM" id="SSF51905">
    <property type="entry name" value="FAD/NAD(P)-binding domain"/>
    <property type="match status" value="1"/>
</dbReference>
<evidence type="ECO:0000256" key="9">
    <source>
        <dbReference type="ARBA" id="ARBA00030660"/>
    </source>
</evidence>
<evidence type="ECO:0000256" key="1">
    <source>
        <dbReference type="ARBA" id="ARBA00001139"/>
    </source>
</evidence>
<evidence type="ECO:0000256" key="5">
    <source>
        <dbReference type="ARBA" id="ARBA00022532"/>
    </source>
</evidence>
<dbReference type="AlphaFoldDB" id="A0A921JZ82"/>
<evidence type="ECO:0000256" key="4">
    <source>
        <dbReference type="ARBA" id="ARBA00013026"/>
    </source>
</evidence>
<evidence type="ECO:0000256" key="3">
    <source>
        <dbReference type="ARBA" id="ARBA00005012"/>
    </source>
</evidence>
<name>A0A921JZ82_9ACTN</name>
<evidence type="ECO:0000313" key="11">
    <source>
        <dbReference type="EMBL" id="HJE91802.1"/>
    </source>
</evidence>
<dbReference type="InterPro" id="IPR006231">
    <property type="entry name" value="MQO"/>
</dbReference>
<keyword evidence="8" id="KW-0560">Oxidoreductase</keyword>
<dbReference type="GO" id="GO:0008924">
    <property type="term" value="F:L-malate dehydrogenase (quinone) activity"/>
    <property type="evidence" value="ECO:0007669"/>
    <property type="project" value="UniProtKB-EC"/>
</dbReference>
<evidence type="ECO:0000256" key="10">
    <source>
        <dbReference type="ARBA" id="ARBA00031550"/>
    </source>
</evidence>
<keyword evidence="5" id="KW-0816">Tricarboxylic acid cycle</keyword>
<evidence type="ECO:0000256" key="2">
    <source>
        <dbReference type="ARBA" id="ARBA00001974"/>
    </source>
</evidence>
<keyword evidence="7" id="KW-0274">FAD</keyword>
<dbReference type="PANTHER" id="PTHR43104:SF2">
    <property type="entry name" value="L-2-HYDROXYGLUTARATE DEHYDROGENASE, MITOCHONDRIAL"/>
    <property type="match status" value="1"/>
</dbReference>
<dbReference type="PANTHER" id="PTHR43104">
    <property type="entry name" value="L-2-HYDROXYGLUTARATE DEHYDROGENASE, MITOCHONDRIAL"/>
    <property type="match status" value="1"/>
</dbReference>
<dbReference type="RefSeq" id="WP_303914773.1">
    <property type="nucleotide sequence ID" value="NZ_DYXM01000238.1"/>
</dbReference>
<sequence length="389" mass="41858">GLCELNYTPELPTGEIDTRKAETMNRQFADNLAAWKHWSKEGILGSLDSFLTPVPHMSFVIGEQDSTFLRKRHAALRGLPGFEDLEFSTDRDRIAEWAPLLTEGRAAGPIAATWHPGGYDVDFGTLTRQLFDSAKRRGATILTGTEVTRLTSDAAQSWRATLRSSQDGEAVGTIRARRIFVGAGGWTLPLLQSAGLPQVRGYGLLPVSGKFLYSSEDSVVTKHHAKVYGKAPVGAPPMSMPHLDARVIEGAPAVLFGPFAGTSPRFLLHGHWWDAARSLRPHNLTTLASMAAHNVPLVSLLAKEAFASSKAKQDHLREFAPTADIDGWTMRTAGQRAQIVKPGTAQRGELQFGTEVVRSSDGSLVGVLGASPGASTAVSIVEDILTAGF</sequence>
<protein>
    <recommendedName>
        <fullName evidence="4">malate dehydrogenase (quinone)</fullName>
        <ecNumber evidence="4">1.1.5.4</ecNumber>
    </recommendedName>
    <alternativeName>
        <fullName evidence="10">MQO</fullName>
    </alternativeName>
    <alternativeName>
        <fullName evidence="9">Malate dehydrogenase [quinone]</fullName>
    </alternativeName>
</protein>
<evidence type="ECO:0000256" key="7">
    <source>
        <dbReference type="ARBA" id="ARBA00022827"/>
    </source>
</evidence>
<comment type="caution">
    <text evidence="11">The sequence shown here is derived from an EMBL/GenBank/DDBJ whole genome shotgun (WGS) entry which is preliminary data.</text>
</comment>
<reference evidence="11" key="2">
    <citation type="submission" date="2021-09" db="EMBL/GenBank/DDBJ databases">
        <authorList>
            <person name="Gilroy R."/>
        </authorList>
    </citation>
    <scope>NUCLEOTIDE SEQUENCE</scope>
    <source>
        <strain evidence="11">ChiGjej1B1-18357</strain>
    </source>
</reference>
<dbReference type="EMBL" id="DYXM01000238">
    <property type="protein sequence ID" value="HJE91802.1"/>
    <property type="molecule type" value="Genomic_DNA"/>
</dbReference>
<evidence type="ECO:0000256" key="6">
    <source>
        <dbReference type="ARBA" id="ARBA00022630"/>
    </source>
</evidence>
<comment type="cofactor">
    <cofactor evidence="2">
        <name>FAD</name>
        <dbReference type="ChEBI" id="CHEBI:57692"/>
    </cofactor>
</comment>